<sequence>MILRIIQPLFPLIIPHTRHKPPPSPTPDMAEPKREMKVLALGLPRTGSMSLAAALTRLGYANVYHASEAMHRDRDWAILDLACDAHFKCLPTYSPGHEFGREQWDLVFGASEAATDAASVFAAQLIRAYPEAKVVLTRRDFDAWERSVFDGLVPVMWSAAATFHLNFVEYWAGYKGGAAGRKMIKGLFGVADISDARPKAREAYDRHHRVIESMVPPEQLLFYEMGQGWGPLCEFLGKEVPRDAEGNEMEFPRLNEVDNLRALARERMVKNVQLATWALLPYFVGLIGVAAGLWLMSHQRAPSSETP</sequence>
<comment type="caution">
    <text evidence="1">The sequence shown here is derived from an EMBL/GenBank/DDBJ whole genome shotgun (WGS) entry which is preliminary data.</text>
</comment>
<name>A0ACC0UZ94_9HYPO</name>
<keyword evidence="2" id="KW-1185">Reference proteome</keyword>
<proteinExistence type="predicted"/>
<dbReference type="Proteomes" id="UP001163324">
    <property type="component" value="Chromosome 5"/>
</dbReference>
<protein>
    <submittedName>
        <fullName evidence="1">Uncharacterized protein</fullName>
    </submittedName>
</protein>
<reference evidence="1" key="1">
    <citation type="submission" date="2022-10" db="EMBL/GenBank/DDBJ databases">
        <title>Complete Genome of Trichothecium roseum strain YXFP-22015, a Plant Pathogen Isolated from Citrus.</title>
        <authorList>
            <person name="Wang Y."/>
            <person name="Zhu L."/>
        </authorList>
    </citation>
    <scope>NUCLEOTIDE SEQUENCE</scope>
    <source>
        <strain evidence="1">YXFP-22015</strain>
    </source>
</reference>
<evidence type="ECO:0000313" key="2">
    <source>
        <dbReference type="Proteomes" id="UP001163324"/>
    </source>
</evidence>
<evidence type="ECO:0000313" key="1">
    <source>
        <dbReference type="EMBL" id="KAI9899371.1"/>
    </source>
</evidence>
<dbReference type="EMBL" id="CM047944">
    <property type="protein sequence ID" value="KAI9899371.1"/>
    <property type="molecule type" value="Genomic_DNA"/>
</dbReference>
<gene>
    <name evidence="1" type="ORF">N3K66_005832</name>
</gene>
<accession>A0ACC0UZ94</accession>
<organism evidence="1 2">
    <name type="scientific">Trichothecium roseum</name>
    <dbReference type="NCBI Taxonomy" id="47278"/>
    <lineage>
        <taxon>Eukaryota</taxon>
        <taxon>Fungi</taxon>
        <taxon>Dikarya</taxon>
        <taxon>Ascomycota</taxon>
        <taxon>Pezizomycotina</taxon>
        <taxon>Sordariomycetes</taxon>
        <taxon>Hypocreomycetidae</taxon>
        <taxon>Hypocreales</taxon>
        <taxon>Hypocreales incertae sedis</taxon>
        <taxon>Trichothecium</taxon>
    </lineage>
</organism>